<evidence type="ECO:0000256" key="6">
    <source>
        <dbReference type="ARBA" id="ARBA00023136"/>
    </source>
</evidence>
<keyword evidence="5 9" id="KW-1133">Transmembrane helix</keyword>
<evidence type="ECO:0000256" key="3">
    <source>
        <dbReference type="ARBA" id="ARBA00022692"/>
    </source>
</evidence>
<evidence type="ECO:0000256" key="7">
    <source>
        <dbReference type="ARBA" id="ARBA00023180"/>
    </source>
</evidence>
<dbReference type="PANTHER" id="PTHR33562">
    <property type="entry name" value="ATILLA, ISOFORM B-RELATED-RELATED"/>
    <property type="match status" value="1"/>
</dbReference>
<feature type="signal peptide" evidence="10">
    <location>
        <begin position="1"/>
        <end position="18"/>
    </location>
</feature>
<dbReference type="InterPro" id="IPR031424">
    <property type="entry name" value="QVR-like"/>
</dbReference>
<organism evidence="11 12">
    <name type="scientific">Polistes dominula</name>
    <name type="common">European paper wasp</name>
    <name type="synonym">Vespa dominula</name>
    <dbReference type="NCBI Taxonomy" id="743375"/>
    <lineage>
        <taxon>Eukaryota</taxon>
        <taxon>Metazoa</taxon>
        <taxon>Ecdysozoa</taxon>
        <taxon>Arthropoda</taxon>
        <taxon>Hexapoda</taxon>
        <taxon>Insecta</taxon>
        <taxon>Pterygota</taxon>
        <taxon>Neoptera</taxon>
        <taxon>Endopterygota</taxon>
        <taxon>Hymenoptera</taxon>
        <taxon>Apocrita</taxon>
        <taxon>Aculeata</taxon>
        <taxon>Vespoidea</taxon>
        <taxon>Vespidae</taxon>
        <taxon>Polistinae</taxon>
        <taxon>Polistini</taxon>
        <taxon>Polistes</taxon>
    </lineage>
</organism>
<dbReference type="Pfam" id="PF17064">
    <property type="entry name" value="QVR"/>
    <property type="match status" value="1"/>
</dbReference>
<evidence type="ECO:0000256" key="10">
    <source>
        <dbReference type="SAM" id="SignalP"/>
    </source>
</evidence>
<evidence type="ECO:0000256" key="5">
    <source>
        <dbReference type="ARBA" id="ARBA00022989"/>
    </source>
</evidence>
<keyword evidence="7" id="KW-0325">Glycoprotein</keyword>
<feature type="transmembrane region" description="Helical" evidence="9">
    <location>
        <begin position="157"/>
        <end position="175"/>
    </location>
</feature>
<dbReference type="RefSeq" id="XP_015178577.1">
    <property type="nucleotide sequence ID" value="XM_015323091.1"/>
</dbReference>
<dbReference type="PANTHER" id="PTHR33562:SF2">
    <property type="entry name" value="PROTEIN QUIVER"/>
    <property type="match status" value="1"/>
</dbReference>
<evidence type="ECO:0000313" key="12">
    <source>
        <dbReference type="RefSeq" id="XP_015178577.1"/>
    </source>
</evidence>
<keyword evidence="11" id="KW-1185">Reference proteome</keyword>
<keyword evidence="4 10" id="KW-0732">Signal</keyword>
<accession>A0ABM1IEE0</accession>
<sequence>MHRNVAIFFILLVSLVLAVRSDDALKCYMCTSVTDKDCGNEITKSKAIEPMECTMEKMTKWQRSIQQNKILTPIFSIFAVDDPQHDQSMLKNMACAKVDVKIKDYDKLVTIRSCQTAQAENVDPCTSIEGKLQGGMEFCGLCEENGCNGSMTISPRINHIIFIVLGSFVIALILYRDA</sequence>
<keyword evidence="8" id="KW-0449">Lipoprotein</keyword>
<gene>
    <name evidence="12" type="primary">LOC107067502</name>
</gene>
<keyword evidence="6 9" id="KW-0472">Membrane</keyword>
<dbReference type="Proteomes" id="UP000694924">
    <property type="component" value="Unplaced"/>
</dbReference>
<dbReference type="InterPro" id="IPR050975">
    <property type="entry name" value="Sleep_regulator"/>
</dbReference>
<evidence type="ECO:0000256" key="1">
    <source>
        <dbReference type="ARBA" id="ARBA00004589"/>
    </source>
</evidence>
<evidence type="ECO:0000256" key="4">
    <source>
        <dbReference type="ARBA" id="ARBA00022729"/>
    </source>
</evidence>
<evidence type="ECO:0000256" key="2">
    <source>
        <dbReference type="ARBA" id="ARBA00022622"/>
    </source>
</evidence>
<reference evidence="12" key="1">
    <citation type="submission" date="2025-08" db="UniProtKB">
        <authorList>
            <consortium name="RefSeq"/>
        </authorList>
    </citation>
    <scope>IDENTIFICATION</scope>
    <source>
        <tissue evidence="12">Whole body</tissue>
    </source>
</reference>
<name>A0ABM1IEE0_POLDO</name>
<evidence type="ECO:0000313" key="11">
    <source>
        <dbReference type="Proteomes" id="UP000694924"/>
    </source>
</evidence>
<protein>
    <submittedName>
        <fullName evidence="12">Uncharacterized protein LOC107067502</fullName>
    </submittedName>
</protein>
<dbReference type="GeneID" id="107067502"/>
<keyword evidence="2" id="KW-0336">GPI-anchor</keyword>
<evidence type="ECO:0000256" key="9">
    <source>
        <dbReference type="SAM" id="Phobius"/>
    </source>
</evidence>
<comment type="subcellular location">
    <subcellularLocation>
        <location evidence="1">Membrane</location>
        <topology evidence="1">Lipid-anchor</topology>
        <topology evidence="1">GPI-anchor</topology>
    </subcellularLocation>
</comment>
<feature type="chain" id="PRO_5045828642" evidence="10">
    <location>
        <begin position="19"/>
        <end position="178"/>
    </location>
</feature>
<proteinExistence type="predicted"/>
<keyword evidence="3 9" id="KW-0812">Transmembrane</keyword>
<evidence type="ECO:0000256" key="8">
    <source>
        <dbReference type="ARBA" id="ARBA00023288"/>
    </source>
</evidence>